<keyword evidence="2" id="KW-1185">Reference proteome</keyword>
<accession>A0ACC6IGT8</accession>
<dbReference type="Proteomes" id="UP001261666">
    <property type="component" value="Unassembled WGS sequence"/>
</dbReference>
<comment type="caution">
    <text evidence="1">The sequence shown here is derived from an EMBL/GenBank/DDBJ whole genome shotgun (WGS) entry which is preliminary data.</text>
</comment>
<dbReference type="EMBL" id="JAVIZJ010000004">
    <property type="protein sequence ID" value="MDR6209975.1"/>
    <property type="molecule type" value="Genomic_DNA"/>
</dbReference>
<gene>
    <name evidence="1" type="ORF">QE364_001682</name>
</gene>
<protein>
    <submittedName>
        <fullName evidence="1">Uncharacterized protein</fullName>
    </submittedName>
</protein>
<sequence>MTRPPARGLVAVALLPAVLVLAGCGDVGGPGDTDPVRAGAESETSLEGWVGDGGDDLTQAEIDELVREAWQEGGDVPPLDDSDLCDQPGPDGAEEVEDTEELDMTLPIGTPLDEALAADGTTAVLVRTDRTDDAAWTRVTELVLAGTDFGDGEPGPCGEPPELYQPAILTSDDPAWAGLTAEAAIADLPATYGYLLLADGRSMREAAAGGEVTVLWVDLGPAAEGEPDLPRSFRSTVDVVAEVEANLAIANVDFFEYADSADPDGVFRGF</sequence>
<name>A0ACC6IGT8_9ACTN</name>
<reference evidence="1" key="1">
    <citation type="submission" date="2023-08" db="EMBL/GenBank/DDBJ databases">
        <title>Functional and genomic diversity of the sorghum phyllosphere microbiome.</title>
        <authorList>
            <person name="Shade A."/>
        </authorList>
    </citation>
    <scope>NUCLEOTIDE SEQUENCE</scope>
    <source>
        <strain evidence="1">SORGH_AS_0885</strain>
    </source>
</reference>
<evidence type="ECO:0000313" key="2">
    <source>
        <dbReference type="Proteomes" id="UP001261666"/>
    </source>
</evidence>
<evidence type="ECO:0000313" key="1">
    <source>
        <dbReference type="EMBL" id="MDR6209975.1"/>
    </source>
</evidence>
<organism evidence="1 2">
    <name type="scientific">Nocardioides zeae</name>
    <dbReference type="NCBI Taxonomy" id="1457234"/>
    <lineage>
        <taxon>Bacteria</taxon>
        <taxon>Bacillati</taxon>
        <taxon>Actinomycetota</taxon>
        <taxon>Actinomycetes</taxon>
        <taxon>Propionibacteriales</taxon>
        <taxon>Nocardioidaceae</taxon>
        <taxon>Nocardioides</taxon>
    </lineage>
</organism>
<proteinExistence type="predicted"/>